<keyword evidence="2" id="KW-1133">Transmembrane helix</keyword>
<sequence>MSKKTVHSGFTLVEVMIVVAIIGILATIALPSYRDYLTRGRIPEATSRLASLQVRMEQYFQDNRTYVGAPACTADTTASTHFDFSCSAAATATAYTLQAVGKGSMTGFTYTVDQANGRATAAVPTGWTQHSPNNCWVTKKGGTC</sequence>
<dbReference type="GO" id="GO:0015628">
    <property type="term" value="P:protein secretion by the type II secretion system"/>
    <property type="evidence" value="ECO:0007669"/>
    <property type="project" value="InterPro"/>
</dbReference>
<dbReference type="GO" id="GO:0043683">
    <property type="term" value="P:type IV pilus assembly"/>
    <property type="evidence" value="ECO:0007669"/>
    <property type="project" value="InterPro"/>
</dbReference>
<keyword evidence="2" id="KW-0472">Membrane</keyword>
<evidence type="ECO:0000313" key="3">
    <source>
        <dbReference type="EMBL" id="RZU00520.1"/>
    </source>
</evidence>
<keyword evidence="1" id="KW-0488">Methylation</keyword>
<evidence type="ECO:0000313" key="4">
    <source>
        <dbReference type="Proteomes" id="UP000293671"/>
    </source>
</evidence>
<proteinExistence type="predicted"/>
<dbReference type="Gene3D" id="3.30.700.10">
    <property type="entry name" value="Glycoprotein, Type 4 Pilin"/>
    <property type="match status" value="1"/>
</dbReference>
<dbReference type="Pfam" id="PF07963">
    <property type="entry name" value="N_methyl"/>
    <property type="match status" value="1"/>
</dbReference>
<dbReference type="Pfam" id="PF16732">
    <property type="entry name" value="ComP_DUS"/>
    <property type="match status" value="1"/>
</dbReference>
<dbReference type="InterPro" id="IPR045584">
    <property type="entry name" value="Pilin-like"/>
</dbReference>
<accession>A0A4Q7VV76</accession>
<dbReference type="GO" id="GO:0015627">
    <property type="term" value="C:type II protein secretion system complex"/>
    <property type="evidence" value="ECO:0007669"/>
    <property type="project" value="InterPro"/>
</dbReference>
<dbReference type="AlphaFoldDB" id="A0A4Q7VV76"/>
<comment type="caution">
    <text evidence="3">The sequence shown here is derived from an EMBL/GenBank/DDBJ whole genome shotgun (WGS) entry which is preliminary data.</text>
</comment>
<dbReference type="OrthoDB" id="8592370at2"/>
<dbReference type="PROSITE" id="PS00409">
    <property type="entry name" value="PROKAR_NTER_METHYL"/>
    <property type="match status" value="1"/>
</dbReference>
<protein>
    <submittedName>
        <fullName evidence="3">Type IV pilus assembly protein PilE</fullName>
    </submittedName>
</protein>
<feature type="transmembrane region" description="Helical" evidence="2">
    <location>
        <begin position="12"/>
        <end position="33"/>
    </location>
</feature>
<dbReference type="InterPro" id="IPR012902">
    <property type="entry name" value="N_methyl_site"/>
</dbReference>
<dbReference type="Proteomes" id="UP000293671">
    <property type="component" value="Unassembled WGS sequence"/>
</dbReference>
<evidence type="ECO:0000256" key="2">
    <source>
        <dbReference type="SAM" id="Phobius"/>
    </source>
</evidence>
<dbReference type="PANTHER" id="PTHR30093:SF47">
    <property type="entry name" value="TYPE IV PILUS NON-CORE MINOR PILIN PILE"/>
    <property type="match status" value="1"/>
</dbReference>
<dbReference type="SUPFAM" id="SSF54523">
    <property type="entry name" value="Pili subunits"/>
    <property type="match status" value="1"/>
</dbReference>
<keyword evidence="2" id="KW-0812">Transmembrane</keyword>
<dbReference type="NCBIfam" id="TIGR02532">
    <property type="entry name" value="IV_pilin_GFxxxE"/>
    <property type="match status" value="1"/>
</dbReference>
<dbReference type="InterPro" id="IPR000983">
    <property type="entry name" value="Bac_GSPG_pilin"/>
</dbReference>
<dbReference type="PRINTS" id="PR00813">
    <property type="entry name" value="BCTERIALGSPG"/>
</dbReference>
<reference evidence="3 4" key="1">
    <citation type="submission" date="2019-02" db="EMBL/GenBank/DDBJ databases">
        <title>Genomic Encyclopedia of Type Strains, Phase IV (KMG-IV): sequencing the most valuable type-strain genomes for metagenomic binning, comparative biology and taxonomic classification.</title>
        <authorList>
            <person name="Goeker M."/>
        </authorList>
    </citation>
    <scope>NUCLEOTIDE SEQUENCE [LARGE SCALE GENOMIC DNA]</scope>
    <source>
        <strain evidence="3 4">DSM 19570</strain>
    </source>
</reference>
<dbReference type="RefSeq" id="WP_130431674.1">
    <property type="nucleotide sequence ID" value="NZ_SHKP01000005.1"/>
</dbReference>
<dbReference type="InterPro" id="IPR031982">
    <property type="entry name" value="PilE-like"/>
</dbReference>
<dbReference type="EMBL" id="SHKP01000005">
    <property type="protein sequence ID" value="RZU00520.1"/>
    <property type="molecule type" value="Genomic_DNA"/>
</dbReference>
<dbReference type="PANTHER" id="PTHR30093">
    <property type="entry name" value="GENERAL SECRETION PATHWAY PROTEIN G"/>
    <property type="match status" value="1"/>
</dbReference>
<keyword evidence="4" id="KW-1185">Reference proteome</keyword>
<gene>
    <name evidence="3" type="ORF">EV670_1220</name>
</gene>
<organism evidence="3 4">
    <name type="scientific">Rivibacter subsaxonicus</name>
    <dbReference type="NCBI Taxonomy" id="457575"/>
    <lineage>
        <taxon>Bacteria</taxon>
        <taxon>Pseudomonadati</taxon>
        <taxon>Pseudomonadota</taxon>
        <taxon>Betaproteobacteria</taxon>
        <taxon>Burkholderiales</taxon>
        <taxon>Rivibacter</taxon>
    </lineage>
</organism>
<name>A0A4Q7VV76_9BURK</name>
<evidence type="ECO:0000256" key="1">
    <source>
        <dbReference type="ARBA" id="ARBA00022481"/>
    </source>
</evidence>